<sequence>MNTAAELFYSHGINATGIDTIIAQAGVAKGSMYHHFPSKEALIAAYLHEEADAWLERVRAVDDTSAAPADRVAQLFSALADQVDAGKFHGCPFTNAAIECPDMPDVQAAIVRYRRVLHLHIADLLSGVGGEPLVANVTVIYDGALTSAKLTGVAGGVREIAEFVRRLVSSQAQAQA</sequence>
<evidence type="ECO:0000313" key="7">
    <source>
        <dbReference type="Proteomes" id="UP001500943"/>
    </source>
</evidence>
<comment type="caution">
    <text evidence="6">The sequence shown here is derived from an EMBL/GenBank/DDBJ whole genome shotgun (WGS) entry which is preliminary data.</text>
</comment>
<dbReference type="SUPFAM" id="SSF48498">
    <property type="entry name" value="Tetracyclin repressor-like, C-terminal domain"/>
    <property type="match status" value="1"/>
</dbReference>
<dbReference type="Gene3D" id="1.10.357.10">
    <property type="entry name" value="Tetracycline Repressor, domain 2"/>
    <property type="match status" value="1"/>
</dbReference>
<feature type="DNA-binding region" description="H-T-H motif" evidence="4">
    <location>
        <begin position="17"/>
        <end position="36"/>
    </location>
</feature>
<dbReference type="InterPro" id="IPR036271">
    <property type="entry name" value="Tet_transcr_reg_TetR-rel_C_sf"/>
</dbReference>
<accession>A0ABP4G5I5</accession>
<proteinExistence type="predicted"/>
<gene>
    <name evidence="6" type="ORF">GCM10009655_06770</name>
</gene>
<keyword evidence="3" id="KW-0804">Transcription</keyword>
<reference evidence="7" key="1">
    <citation type="journal article" date="2019" name="Int. J. Syst. Evol. Microbiol.">
        <title>The Global Catalogue of Microorganisms (GCM) 10K type strain sequencing project: providing services to taxonomists for standard genome sequencing and annotation.</title>
        <authorList>
            <consortium name="The Broad Institute Genomics Platform"/>
            <consortium name="The Broad Institute Genome Sequencing Center for Infectious Disease"/>
            <person name="Wu L."/>
            <person name="Ma J."/>
        </authorList>
    </citation>
    <scope>NUCLEOTIDE SEQUENCE [LARGE SCALE GENOMIC DNA]</scope>
    <source>
        <strain evidence="7">JCM 12762</strain>
    </source>
</reference>
<evidence type="ECO:0000256" key="1">
    <source>
        <dbReference type="ARBA" id="ARBA00023015"/>
    </source>
</evidence>
<evidence type="ECO:0000256" key="2">
    <source>
        <dbReference type="ARBA" id="ARBA00023125"/>
    </source>
</evidence>
<organism evidence="6 7">
    <name type="scientific">Rhodoglobus aureus</name>
    <dbReference type="NCBI Taxonomy" id="191497"/>
    <lineage>
        <taxon>Bacteria</taxon>
        <taxon>Bacillati</taxon>
        <taxon>Actinomycetota</taxon>
        <taxon>Actinomycetes</taxon>
        <taxon>Micrococcales</taxon>
        <taxon>Microbacteriaceae</taxon>
        <taxon>Rhodoglobus</taxon>
    </lineage>
</organism>
<feature type="domain" description="HTH tetR-type" evidence="5">
    <location>
        <begin position="1"/>
        <end position="54"/>
    </location>
</feature>
<dbReference type="InterPro" id="IPR009057">
    <property type="entry name" value="Homeodomain-like_sf"/>
</dbReference>
<dbReference type="InterPro" id="IPR001647">
    <property type="entry name" value="HTH_TetR"/>
</dbReference>
<dbReference type="SUPFAM" id="SSF46689">
    <property type="entry name" value="Homeodomain-like"/>
    <property type="match status" value="1"/>
</dbReference>
<keyword evidence="2 4" id="KW-0238">DNA-binding</keyword>
<name>A0ABP4G5I5_9MICO</name>
<evidence type="ECO:0000256" key="4">
    <source>
        <dbReference type="PROSITE-ProRule" id="PRU00335"/>
    </source>
</evidence>
<dbReference type="Pfam" id="PF00440">
    <property type="entry name" value="TetR_N"/>
    <property type="match status" value="1"/>
</dbReference>
<keyword evidence="7" id="KW-1185">Reference proteome</keyword>
<dbReference type="Proteomes" id="UP001500943">
    <property type="component" value="Unassembled WGS sequence"/>
</dbReference>
<evidence type="ECO:0000313" key="6">
    <source>
        <dbReference type="EMBL" id="GAA1210301.1"/>
    </source>
</evidence>
<dbReference type="PROSITE" id="PS50977">
    <property type="entry name" value="HTH_TETR_2"/>
    <property type="match status" value="1"/>
</dbReference>
<dbReference type="PANTHER" id="PTHR47506">
    <property type="entry name" value="TRANSCRIPTIONAL REGULATORY PROTEIN"/>
    <property type="match status" value="1"/>
</dbReference>
<evidence type="ECO:0000259" key="5">
    <source>
        <dbReference type="PROSITE" id="PS50977"/>
    </source>
</evidence>
<protein>
    <submittedName>
        <fullName evidence="6">TetR/AcrR family transcriptional regulator</fullName>
    </submittedName>
</protein>
<dbReference type="PANTHER" id="PTHR47506:SF3">
    <property type="entry name" value="HTH-TYPE TRANSCRIPTIONAL REGULATOR LMRA"/>
    <property type="match status" value="1"/>
</dbReference>
<dbReference type="EMBL" id="BAAAKW010000016">
    <property type="protein sequence ID" value="GAA1210301.1"/>
    <property type="molecule type" value="Genomic_DNA"/>
</dbReference>
<keyword evidence="1" id="KW-0805">Transcription regulation</keyword>
<evidence type="ECO:0000256" key="3">
    <source>
        <dbReference type="ARBA" id="ARBA00023163"/>
    </source>
</evidence>